<proteinExistence type="predicted"/>
<dbReference type="EMBL" id="FNUC01000003">
    <property type="protein sequence ID" value="SEE50812.1"/>
    <property type="molecule type" value="Genomic_DNA"/>
</dbReference>
<dbReference type="Gene3D" id="2.40.128.340">
    <property type="match status" value="1"/>
</dbReference>
<dbReference type="Proteomes" id="UP000181980">
    <property type="component" value="Unassembled WGS sequence"/>
</dbReference>
<dbReference type="PANTHER" id="PTHR46580">
    <property type="entry name" value="SENSOR KINASE-RELATED"/>
    <property type="match status" value="1"/>
</dbReference>
<dbReference type="AlphaFoldDB" id="A0A1H5JE86"/>
<dbReference type="SUPFAM" id="SSF69318">
    <property type="entry name" value="Integrin alpha N-terminal domain"/>
    <property type="match status" value="1"/>
</dbReference>
<accession>A0A1H5JE86</accession>
<dbReference type="Pfam" id="PF13517">
    <property type="entry name" value="FG-GAP_3"/>
    <property type="match status" value="2"/>
</dbReference>
<name>A0A1H5JE86_9ACTN</name>
<evidence type="ECO:0000313" key="2">
    <source>
        <dbReference type="EMBL" id="SEE50812.1"/>
    </source>
</evidence>
<gene>
    <name evidence="2" type="ORF">SAMN04488561_1549</name>
</gene>
<dbReference type="STRING" id="561176.SAMN04488561_1549"/>
<keyword evidence="1" id="KW-0732">Signal</keyword>
<organism evidence="2 3">
    <name type="scientific">Jiangella alba</name>
    <dbReference type="NCBI Taxonomy" id="561176"/>
    <lineage>
        <taxon>Bacteria</taxon>
        <taxon>Bacillati</taxon>
        <taxon>Actinomycetota</taxon>
        <taxon>Actinomycetes</taxon>
        <taxon>Jiangellales</taxon>
        <taxon>Jiangellaceae</taxon>
        <taxon>Jiangella</taxon>
    </lineage>
</organism>
<evidence type="ECO:0000313" key="3">
    <source>
        <dbReference type="Proteomes" id="UP000181980"/>
    </source>
</evidence>
<dbReference type="InterPro" id="IPR028994">
    <property type="entry name" value="Integrin_alpha_N"/>
</dbReference>
<sequence length="179" mass="19012">MLGGDFNGDDRLDIGLWSNGVWTIRYGDGAGAFGNQTTYTWTAQPGSRVLVEDYNGDGKDDIGVWQSDGSLFVRYGHGDGQFGVADQTQTHWAQPPGPSTAGDYDGDGLSDLAAWTGTAWSLRRGTGSGTFTAARTMAPPPGNGTPLMTDVDGDGRDDLVVWAQTGGEWTVRYNTTPDP</sequence>
<evidence type="ECO:0000256" key="1">
    <source>
        <dbReference type="ARBA" id="ARBA00022729"/>
    </source>
</evidence>
<reference evidence="3" key="1">
    <citation type="submission" date="2016-10" db="EMBL/GenBank/DDBJ databases">
        <authorList>
            <person name="Varghese N."/>
            <person name="Submissions S."/>
        </authorList>
    </citation>
    <scope>NUCLEOTIDE SEQUENCE [LARGE SCALE GENOMIC DNA]</scope>
    <source>
        <strain evidence="3">DSM 45237</strain>
    </source>
</reference>
<dbReference type="InterPro" id="IPR013517">
    <property type="entry name" value="FG-GAP"/>
</dbReference>
<protein>
    <submittedName>
        <fullName evidence="2">Repeat domain-containing protein</fullName>
    </submittedName>
</protein>
<keyword evidence="3" id="KW-1185">Reference proteome</keyword>